<feature type="transmembrane region" description="Helical" evidence="1">
    <location>
        <begin position="15"/>
        <end position="33"/>
    </location>
</feature>
<keyword evidence="1" id="KW-1133">Transmembrane helix</keyword>
<sequence length="91" mass="9712">MTEVVVDAKELCRKAITYIVEGLVVAIAAFALPKKKLDLEEVIMIACVAASTFALIDLFGRRNEQGVNLMADWARSGAGLGIGAKMVGFPN</sequence>
<evidence type="ECO:0008006" key="3">
    <source>
        <dbReference type="Google" id="ProtNLM"/>
    </source>
</evidence>
<keyword evidence="1" id="KW-0472">Membrane</keyword>
<evidence type="ECO:0000313" key="2">
    <source>
        <dbReference type="EMBL" id="QHT24789.1"/>
    </source>
</evidence>
<dbReference type="AlphaFoldDB" id="A0A6C0E953"/>
<dbReference type="EMBL" id="MN739749">
    <property type="protein sequence ID" value="QHT24789.1"/>
    <property type="molecule type" value="Genomic_DNA"/>
</dbReference>
<feature type="transmembrane region" description="Helical" evidence="1">
    <location>
        <begin position="42"/>
        <end position="60"/>
    </location>
</feature>
<proteinExistence type="predicted"/>
<keyword evidence="1" id="KW-0812">Transmembrane</keyword>
<evidence type="ECO:0000256" key="1">
    <source>
        <dbReference type="SAM" id="Phobius"/>
    </source>
</evidence>
<accession>A0A6C0E953</accession>
<protein>
    <recommendedName>
        <fullName evidence="3">Holin</fullName>
    </recommendedName>
</protein>
<name>A0A6C0E953_9ZZZZ</name>
<reference evidence="2" key="1">
    <citation type="journal article" date="2020" name="Nature">
        <title>Giant virus diversity and host interactions through global metagenomics.</title>
        <authorList>
            <person name="Schulz F."/>
            <person name="Roux S."/>
            <person name="Paez-Espino D."/>
            <person name="Jungbluth S."/>
            <person name="Walsh D.A."/>
            <person name="Denef V.J."/>
            <person name="McMahon K.D."/>
            <person name="Konstantinidis K.T."/>
            <person name="Eloe-Fadrosh E.A."/>
            <person name="Kyrpides N.C."/>
            <person name="Woyke T."/>
        </authorList>
    </citation>
    <scope>NUCLEOTIDE SEQUENCE</scope>
    <source>
        <strain evidence="2">GVMAG-M-3300023179-150</strain>
    </source>
</reference>
<organism evidence="2">
    <name type="scientific">viral metagenome</name>
    <dbReference type="NCBI Taxonomy" id="1070528"/>
    <lineage>
        <taxon>unclassified sequences</taxon>
        <taxon>metagenomes</taxon>
        <taxon>organismal metagenomes</taxon>
    </lineage>
</organism>